<evidence type="ECO:0008006" key="4">
    <source>
        <dbReference type="Google" id="ProtNLM"/>
    </source>
</evidence>
<feature type="transmembrane region" description="Helical" evidence="1">
    <location>
        <begin position="20"/>
        <end position="39"/>
    </location>
</feature>
<organism evidence="2 3">
    <name type="scientific">Raineya orbicola</name>
    <dbReference type="NCBI Taxonomy" id="2016530"/>
    <lineage>
        <taxon>Bacteria</taxon>
        <taxon>Pseudomonadati</taxon>
        <taxon>Bacteroidota</taxon>
        <taxon>Cytophagia</taxon>
        <taxon>Cytophagales</taxon>
        <taxon>Raineyaceae</taxon>
        <taxon>Raineya</taxon>
    </lineage>
</organism>
<dbReference type="EMBL" id="NKXO01000009">
    <property type="protein sequence ID" value="PKQ70204.1"/>
    <property type="molecule type" value="Genomic_DNA"/>
</dbReference>
<keyword evidence="1" id="KW-1133">Transmembrane helix</keyword>
<protein>
    <recommendedName>
        <fullName evidence="4">Septum formation initiator</fullName>
    </recommendedName>
</protein>
<gene>
    <name evidence="2" type="ORF">Rain11_0725</name>
</gene>
<sequence>MKKIITQIVKKVRKFRIPKFMKNFYFVSASVFLIWMLFFDTNDFISQYRWRKKYERLLQEKAYYLELQNTLKQSIKDFNDRENFEKFAREKHLLQKPNEDVFLIVEE</sequence>
<evidence type="ECO:0000256" key="1">
    <source>
        <dbReference type="SAM" id="Phobius"/>
    </source>
</evidence>
<keyword evidence="1" id="KW-0812">Transmembrane</keyword>
<reference evidence="2 3" key="1">
    <citation type="submission" date="2017-06" db="EMBL/GenBank/DDBJ databases">
        <title>Raineya orbicola gen. nov., sp. nov. a slightly thermophilic bacterium of the phylum Bacteroidetes and the description of Raineyaceae fam. nov.</title>
        <authorList>
            <person name="Albuquerque L."/>
            <person name="Polonia A.R.M."/>
            <person name="Barroso C."/>
            <person name="Froufe H.J.C."/>
            <person name="Lage O."/>
            <person name="Lobo-Da-Cunha A."/>
            <person name="Egas C."/>
            <person name="Da Costa M.S."/>
        </authorList>
    </citation>
    <scope>NUCLEOTIDE SEQUENCE [LARGE SCALE GENOMIC DNA]</scope>
    <source>
        <strain evidence="2 3">SPSPC-11</strain>
    </source>
</reference>
<dbReference type="AlphaFoldDB" id="A0A2N3IIR8"/>
<dbReference type="RefSeq" id="WP_101357991.1">
    <property type="nucleotide sequence ID" value="NZ_NKXO01000009.1"/>
</dbReference>
<accession>A0A2N3IIR8</accession>
<dbReference type="Proteomes" id="UP000233387">
    <property type="component" value="Unassembled WGS sequence"/>
</dbReference>
<proteinExistence type="predicted"/>
<name>A0A2N3IIR8_9BACT</name>
<evidence type="ECO:0000313" key="2">
    <source>
        <dbReference type="EMBL" id="PKQ70204.1"/>
    </source>
</evidence>
<comment type="caution">
    <text evidence="2">The sequence shown here is derived from an EMBL/GenBank/DDBJ whole genome shotgun (WGS) entry which is preliminary data.</text>
</comment>
<keyword evidence="1" id="KW-0472">Membrane</keyword>
<keyword evidence="3" id="KW-1185">Reference proteome</keyword>
<evidence type="ECO:0000313" key="3">
    <source>
        <dbReference type="Proteomes" id="UP000233387"/>
    </source>
</evidence>
<dbReference type="OrthoDB" id="1467719at2"/>